<evidence type="ECO:0000256" key="5">
    <source>
        <dbReference type="ARBA" id="ARBA00022777"/>
    </source>
</evidence>
<keyword evidence="6" id="KW-0067">ATP-binding</keyword>
<dbReference type="PANTHER" id="PTHR43289">
    <property type="entry name" value="MITOGEN-ACTIVATED PROTEIN KINASE KINASE KINASE 20-RELATED"/>
    <property type="match status" value="1"/>
</dbReference>
<feature type="region of interest" description="Disordered" evidence="7">
    <location>
        <begin position="899"/>
        <end position="920"/>
    </location>
</feature>
<dbReference type="InterPro" id="IPR011009">
    <property type="entry name" value="Kinase-like_dom_sf"/>
</dbReference>
<dbReference type="Gene3D" id="3.30.200.20">
    <property type="entry name" value="Phosphorylase Kinase, domain 1"/>
    <property type="match status" value="1"/>
</dbReference>
<dbReference type="Proteomes" id="UP001596067">
    <property type="component" value="Unassembled WGS sequence"/>
</dbReference>
<dbReference type="PROSITE" id="PS00109">
    <property type="entry name" value="PROTEIN_KINASE_TYR"/>
    <property type="match status" value="1"/>
</dbReference>
<dbReference type="InterPro" id="IPR057929">
    <property type="entry name" value="RamC_N"/>
</dbReference>
<dbReference type="Gene3D" id="1.10.510.10">
    <property type="entry name" value="Transferase(Phosphotransferase) domain 1"/>
    <property type="match status" value="1"/>
</dbReference>
<dbReference type="RefSeq" id="WP_313767623.1">
    <property type="nucleotide sequence ID" value="NZ_BAAAVH010000065.1"/>
</dbReference>
<evidence type="ECO:0000256" key="1">
    <source>
        <dbReference type="ARBA" id="ARBA00012513"/>
    </source>
</evidence>
<evidence type="ECO:0000259" key="8">
    <source>
        <dbReference type="PROSITE" id="PS50011"/>
    </source>
</evidence>
<dbReference type="EC" id="2.7.11.1" evidence="1"/>
<gene>
    <name evidence="9" type="primary">lanKC</name>
    <name evidence="9" type="ORF">ACFP0N_30400</name>
</gene>
<evidence type="ECO:0000256" key="4">
    <source>
        <dbReference type="ARBA" id="ARBA00022741"/>
    </source>
</evidence>
<feature type="compositionally biased region" description="Low complexity" evidence="7">
    <location>
        <begin position="899"/>
        <end position="912"/>
    </location>
</feature>
<dbReference type="Pfam" id="PF00069">
    <property type="entry name" value="Pkinase"/>
    <property type="match status" value="1"/>
</dbReference>
<evidence type="ECO:0000256" key="7">
    <source>
        <dbReference type="SAM" id="MobiDB-lite"/>
    </source>
</evidence>
<dbReference type="InterPro" id="IPR008266">
    <property type="entry name" value="Tyr_kinase_AS"/>
</dbReference>
<dbReference type="CDD" id="cd04791">
    <property type="entry name" value="LanC_SerThrkinase"/>
    <property type="match status" value="1"/>
</dbReference>
<dbReference type="PRINTS" id="PR01955">
    <property type="entry name" value="LANCFRANKIA"/>
</dbReference>
<reference evidence="10" key="1">
    <citation type="journal article" date="2019" name="Int. J. Syst. Evol. Microbiol.">
        <title>The Global Catalogue of Microorganisms (GCM) 10K type strain sequencing project: providing services to taxonomists for standard genome sequencing and annotation.</title>
        <authorList>
            <consortium name="The Broad Institute Genomics Platform"/>
            <consortium name="The Broad Institute Genome Sequencing Center for Infectious Disease"/>
            <person name="Wu L."/>
            <person name="Ma J."/>
        </authorList>
    </citation>
    <scope>NUCLEOTIDE SEQUENCE [LARGE SCALE GENOMIC DNA]</scope>
    <source>
        <strain evidence="10">CGMCC 4.1469</strain>
    </source>
</reference>
<sequence length="920" mass="97998">MRRFDEYQAFAVADPLFFDTLGRAPFDPDLQREMSELVGADGEVTESGVWAGCRAVAAPPLPEHGWKIHVSAVPEDAAVALRAVAAEFHRTPFHFKCLRSTRLVRLGAARWWPPGQIGKVVVIYTHSAEQCRELLARLAGPLADVRGPYVLTDRRYGKSGCLYYRYGEFISSGTVGADGTARSVLHGPDGRRWTDDRDPVYRRPPWVPELCDEEQADGSGSHVLHGYQVVRALHYGGAGGVYLARRVSDGREVVLKEARPHTAHAEDGSDAQQRLRREFEALQLLSGTGVAPEPLELFEEWEHLFLAEEFVDGMALVTFIGRSNPIAGNAVTEQGVAEYAKVVDTVVDGLREALAACHARDLVHGDVSLTNVVVDPETLRVRLIDFESVRSLSARQDQYPGTPGFAPAMPAQPTTADGRTSGDSAVADRATDGRAFDEYALAAVELAMLLPRNTLLALDPPALARSTRHVAALLRRPVDGLLHALGLPLDEAPEQRLDLPDAVARAVGFMEAVMTPEREDRPFPADPAVFRTNPWSVAHGAAGVLRAVHGITGRFPEPIRDWMVRAEPRLDRLPPGLCYGLAGVAWTLCDAGEPDWGAAVLDRALRTASGTAGGSGTATASGTTRATAAADALPADLATGSAGLGLACLALWRGIGETRHLHEAARIADGLVEAAEDAGQGLYWSDGTGRPPQIGYAHGSSGIALFLLYLHCATGDDRYLRVGRRALAHDLAQGVVQGDGMLSIPGRVGSAVYSPYWLRGSAGVGTALARYCALLPDEEPLHRALDGILRRGVGGVTITTGLYRGMAGPTNLALDCVRLLDRPDLREPAERSARAILSLAGRRPEGLAFPGESLLRYSTDFATGSAGIALVLDRLHRGSADFNYTLDELLPATGAGPVPAGAAAAAGTPGTPGTVGGRDA</sequence>
<dbReference type="InterPro" id="IPR007822">
    <property type="entry name" value="LANC-like"/>
</dbReference>
<name>A0ABW1F4K3_9ACTN</name>
<feature type="region of interest" description="Disordered" evidence="7">
    <location>
        <begin position="397"/>
        <end position="426"/>
    </location>
</feature>
<dbReference type="PANTHER" id="PTHR43289:SF6">
    <property type="entry name" value="SERINE_THREONINE-PROTEIN KINASE NEKL-3"/>
    <property type="match status" value="1"/>
</dbReference>
<dbReference type="Pfam" id="PF25816">
    <property type="entry name" value="RamC_N"/>
    <property type="match status" value="1"/>
</dbReference>
<keyword evidence="4" id="KW-0547">Nucleotide-binding</keyword>
<dbReference type="InterPro" id="IPR058053">
    <property type="entry name" value="RamC_C"/>
</dbReference>
<dbReference type="SMART" id="SM01260">
    <property type="entry name" value="LANC_like"/>
    <property type="match status" value="1"/>
</dbReference>
<keyword evidence="3" id="KW-0808">Transferase</keyword>
<dbReference type="SUPFAM" id="SSF158745">
    <property type="entry name" value="LanC-like"/>
    <property type="match status" value="1"/>
</dbReference>
<dbReference type="EMBL" id="JBHSOD010000054">
    <property type="protein sequence ID" value="MFC5889291.1"/>
    <property type="molecule type" value="Genomic_DNA"/>
</dbReference>
<dbReference type="PROSITE" id="PS50011">
    <property type="entry name" value="PROTEIN_KINASE_DOM"/>
    <property type="match status" value="1"/>
</dbReference>
<proteinExistence type="predicted"/>
<evidence type="ECO:0000256" key="6">
    <source>
        <dbReference type="ARBA" id="ARBA00022840"/>
    </source>
</evidence>
<feature type="domain" description="Protein kinase" evidence="8">
    <location>
        <begin position="227"/>
        <end position="536"/>
    </location>
</feature>
<evidence type="ECO:0000313" key="9">
    <source>
        <dbReference type="EMBL" id="MFC5889291.1"/>
    </source>
</evidence>
<protein>
    <recommendedName>
        <fullName evidence="1">non-specific serine/threonine protein kinase</fullName>
        <ecNumber evidence="1">2.7.11.1</ecNumber>
    </recommendedName>
</protein>
<comment type="caution">
    <text evidence="9">The sequence shown here is derived from an EMBL/GenBank/DDBJ whole genome shotgun (WGS) entry which is preliminary data.</text>
</comment>
<dbReference type="InterPro" id="IPR000719">
    <property type="entry name" value="Prot_kinase_dom"/>
</dbReference>
<dbReference type="SUPFAM" id="SSF56112">
    <property type="entry name" value="Protein kinase-like (PK-like)"/>
    <property type="match status" value="1"/>
</dbReference>
<keyword evidence="2" id="KW-0723">Serine/threonine-protein kinase</keyword>
<dbReference type="InterPro" id="IPR053524">
    <property type="entry name" value="Aerial_hyphae_peptide-synth"/>
</dbReference>
<keyword evidence="10" id="KW-1185">Reference proteome</keyword>
<feature type="compositionally biased region" description="Polar residues" evidence="7">
    <location>
        <begin position="412"/>
        <end position="423"/>
    </location>
</feature>
<organism evidence="9 10">
    <name type="scientific">Kitasatospora aburaviensis</name>
    <dbReference type="NCBI Taxonomy" id="67265"/>
    <lineage>
        <taxon>Bacteria</taxon>
        <taxon>Bacillati</taxon>
        <taxon>Actinomycetota</taxon>
        <taxon>Actinomycetes</taxon>
        <taxon>Kitasatosporales</taxon>
        <taxon>Streptomycetaceae</taxon>
        <taxon>Kitasatospora</taxon>
    </lineage>
</organism>
<accession>A0ABW1F4K3</accession>
<dbReference type="Pfam" id="PF05147">
    <property type="entry name" value="LANC_like"/>
    <property type="match status" value="1"/>
</dbReference>
<keyword evidence="5" id="KW-0418">Kinase</keyword>
<evidence type="ECO:0000256" key="2">
    <source>
        <dbReference type="ARBA" id="ARBA00022527"/>
    </source>
</evidence>
<evidence type="ECO:0000256" key="3">
    <source>
        <dbReference type="ARBA" id="ARBA00022679"/>
    </source>
</evidence>
<dbReference type="NCBIfam" id="NF038151">
    <property type="entry name" value="lanthi_synth_III"/>
    <property type="match status" value="1"/>
</dbReference>
<dbReference type="Gene3D" id="1.50.10.20">
    <property type="match status" value="1"/>
</dbReference>
<evidence type="ECO:0000313" key="10">
    <source>
        <dbReference type="Proteomes" id="UP001596067"/>
    </source>
</evidence>
<dbReference type="SMART" id="SM00220">
    <property type="entry name" value="S_TKc"/>
    <property type="match status" value="1"/>
</dbReference>